<sequence>MFHRALKTSHSLRTLLTMNMATVPYRFFKALGAKEAVKKSQEWKKKTIALKAMLEEGGRLNGELKSRPSMRSQQLKFALEDQENVRNEATKEKRRAQELEAQLEEETRRRKLSVRRS</sequence>
<comment type="caution">
    <text evidence="2">The sequence shown here is derived from an EMBL/GenBank/DDBJ whole genome shotgun (WGS) entry which is preliminary data.</text>
</comment>
<feature type="compositionally biased region" description="Basic and acidic residues" evidence="1">
    <location>
        <begin position="57"/>
        <end position="66"/>
    </location>
</feature>
<dbReference type="Proteomes" id="UP001175271">
    <property type="component" value="Unassembled WGS sequence"/>
</dbReference>
<feature type="compositionally biased region" description="Basic and acidic residues" evidence="1">
    <location>
        <begin position="83"/>
        <end position="98"/>
    </location>
</feature>
<feature type="region of interest" description="Disordered" evidence="1">
    <location>
        <begin position="57"/>
        <end position="117"/>
    </location>
</feature>
<reference evidence="2" key="1">
    <citation type="submission" date="2023-06" db="EMBL/GenBank/DDBJ databases">
        <title>Genomic analysis of the entomopathogenic nematode Steinernema hermaphroditum.</title>
        <authorList>
            <person name="Schwarz E.M."/>
            <person name="Heppert J.K."/>
            <person name="Baniya A."/>
            <person name="Schwartz H.T."/>
            <person name="Tan C.-H."/>
            <person name="Antoshechkin I."/>
            <person name="Sternberg P.W."/>
            <person name="Goodrich-Blair H."/>
            <person name="Dillman A.R."/>
        </authorList>
    </citation>
    <scope>NUCLEOTIDE SEQUENCE</scope>
    <source>
        <strain evidence="2">PS9179</strain>
        <tissue evidence="2">Whole animal</tissue>
    </source>
</reference>
<keyword evidence="3" id="KW-1185">Reference proteome</keyword>
<accession>A0AA39LRY5</accession>
<dbReference type="AlphaFoldDB" id="A0AA39LRY5"/>
<evidence type="ECO:0000313" key="2">
    <source>
        <dbReference type="EMBL" id="KAK0407150.1"/>
    </source>
</evidence>
<organism evidence="2 3">
    <name type="scientific">Steinernema hermaphroditum</name>
    <dbReference type="NCBI Taxonomy" id="289476"/>
    <lineage>
        <taxon>Eukaryota</taxon>
        <taxon>Metazoa</taxon>
        <taxon>Ecdysozoa</taxon>
        <taxon>Nematoda</taxon>
        <taxon>Chromadorea</taxon>
        <taxon>Rhabditida</taxon>
        <taxon>Tylenchina</taxon>
        <taxon>Panagrolaimomorpha</taxon>
        <taxon>Strongyloidoidea</taxon>
        <taxon>Steinernematidae</taxon>
        <taxon>Steinernema</taxon>
    </lineage>
</organism>
<evidence type="ECO:0000313" key="3">
    <source>
        <dbReference type="Proteomes" id="UP001175271"/>
    </source>
</evidence>
<evidence type="ECO:0000256" key="1">
    <source>
        <dbReference type="SAM" id="MobiDB-lite"/>
    </source>
</evidence>
<gene>
    <name evidence="2" type="ORF">QR680_019035</name>
</gene>
<proteinExistence type="predicted"/>
<protein>
    <submittedName>
        <fullName evidence="2">Uncharacterized protein</fullName>
    </submittedName>
</protein>
<dbReference type="EMBL" id="JAUCMV010000004">
    <property type="protein sequence ID" value="KAK0407150.1"/>
    <property type="molecule type" value="Genomic_DNA"/>
</dbReference>
<name>A0AA39LRY5_9BILA</name>